<reference evidence="2" key="1">
    <citation type="submission" date="2025-08" db="UniProtKB">
        <authorList>
            <consortium name="RefSeq"/>
        </authorList>
    </citation>
    <scope>IDENTIFICATION</scope>
</reference>
<accession>A0A8B6XCJ6</accession>
<protein>
    <submittedName>
        <fullName evidence="2">Uncharacterized protein</fullName>
    </submittedName>
</protein>
<organism evidence="1 2">
    <name type="scientific">Derxia gummosa DSM 723</name>
    <dbReference type="NCBI Taxonomy" id="1121388"/>
    <lineage>
        <taxon>Bacteria</taxon>
        <taxon>Pseudomonadati</taxon>
        <taxon>Pseudomonadota</taxon>
        <taxon>Betaproteobacteria</taxon>
        <taxon>Burkholderiales</taxon>
        <taxon>Alcaligenaceae</taxon>
        <taxon>Derxia</taxon>
    </lineage>
</organism>
<evidence type="ECO:0000313" key="1">
    <source>
        <dbReference type="Proteomes" id="UP000675920"/>
    </source>
</evidence>
<dbReference type="RefSeq" id="WP_156924477.1">
    <property type="nucleotide sequence ID" value="NZ_AXWS01000018.1"/>
</dbReference>
<dbReference type="OrthoDB" id="6316384at2"/>
<sequence>MNTCADKSQENKMQSVANVVSQKQNGIKSTFQLVDNRPEAIAQRRLKKMINSSPKVMELRAIQDKVGSASQANQAAQLKACPVIQRITEEDMNQAVINIRPAATAHGYTREMLESIIQHRFAEILPGNGNRLLLGKGVDENTQYFGRLVYDCYLMLNGSYCIDVFHAHGGQTESPSPRGY</sequence>
<name>A0A8B6XCJ6_9BURK</name>
<dbReference type="AlphaFoldDB" id="A0A8B6XCJ6"/>
<evidence type="ECO:0000313" key="2">
    <source>
        <dbReference type="RefSeq" id="WP_156924477.1"/>
    </source>
</evidence>
<dbReference type="Proteomes" id="UP000675920">
    <property type="component" value="Unplaced"/>
</dbReference>
<keyword evidence="1" id="KW-1185">Reference proteome</keyword>
<proteinExistence type="predicted"/>